<keyword evidence="4 7" id="KW-0267">Excision nuclease</keyword>
<evidence type="ECO:0000256" key="4">
    <source>
        <dbReference type="ARBA" id="ARBA00022881"/>
    </source>
</evidence>
<dbReference type="NCBIfam" id="NF001824">
    <property type="entry name" value="PRK00558.1-5"/>
    <property type="match status" value="1"/>
</dbReference>
<dbReference type="InterPro" id="IPR047296">
    <property type="entry name" value="GIY-YIG_UvrC_Cho"/>
</dbReference>
<feature type="domain" description="GIY-YIG" evidence="9">
    <location>
        <begin position="28"/>
        <end position="106"/>
    </location>
</feature>
<accession>A0A7T5UIV4</accession>
<keyword evidence="6 7" id="KW-0742">SOS response</keyword>
<evidence type="ECO:0000256" key="2">
    <source>
        <dbReference type="ARBA" id="ARBA00022763"/>
    </source>
</evidence>
<dbReference type="Gene3D" id="3.30.420.340">
    <property type="entry name" value="UvrC, RNAse H endonuclease domain"/>
    <property type="match status" value="1"/>
</dbReference>
<evidence type="ECO:0000259" key="8">
    <source>
        <dbReference type="PROSITE" id="PS50151"/>
    </source>
</evidence>
<dbReference type="GO" id="GO:0005737">
    <property type="term" value="C:cytoplasm"/>
    <property type="evidence" value="ECO:0007669"/>
    <property type="project" value="UniProtKB-SubCell"/>
</dbReference>
<dbReference type="PROSITE" id="PS50151">
    <property type="entry name" value="UVR"/>
    <property type="match status" value="1"/>
</dbReference>
<dbReference type="PROSITE" id="PS50165">
    <property type="entry name" value="UVRC"/>
    <property type="match status" value="1"/>
</dbReference>
<dbReference type="InterPro" id="IPR003583">
    <property type="entry name" value="Hlx-hairpin-Hlx_DNA-bd_motif"/>
</dbReference>
<evidence type="ECO:0000259" key="9">
    <source>
        <dbReference type="PROSITE" id="PS50164"/>
    </source>
</evidence>
<evidence type="ECO:0000313" key="11">
    <source>
        <dbReference type="EMBL" id="QQG37083.1"/>
    </source>
</evidence>
<dbReference type="Pfam" id="PF22920">
    <property type="entry name" value="UvrC_RNaseH"/>
    <property type="match status" value="1"/>
</dbReference>
<dbReference type="GO" id="GO:0009432">
    <property type="term" value="P:SOS response"/>
    <property type="evidence" value="ECO:0007669"/>
    <property type="project" value="UniProtKB-UniRule"/>
</dbReference>
<dbReference type="PANTHER" id="PTHR30562:SF1">
    <property type="entry name" value="UVRABC SYSTEM PROTEIN C"/>
    <property type="match status" value="1"/>
</dbReference>
<dbReference type="Pfam" id="PF01541">
    <property type="entry name" value="GIY-YIG"/>
    <property type="match status" value="1"/>
</dbReference>
<dbReference type="PANTHER" id="PTHR30562">
    <property type="entry name" value="UVRC/OXIDOREDUCTASE"/>
    <property type="match status" value="1"/>
</dbReference>
<dbReference type="FunFam" id="3.30.420.340:FF:000001">
    <property type="entry name" value="UvrABC system protein C"/>
    <property type="match status" value="1"/>
</dbReference>
<sequence>MENSDKSPGTALARGAALIGNFARSLPETPGVYRMLDAAGGVLYVGKARALRRRVTSYTQTEKLPIRLQRMVAETADMVFVHTHTEVEALLLESNLIKKLKPRFNVLLRDDKSFPYILITRDHDFPLLTKHRGAHNRKGDYFGPFASVVSVNHTVAILQRAFMLRNCADTVFANRSRPCLQYHIKRCTAPCVGLVSQQDYAGQVRLAHDFLSGKSREVQDSFVQQMQQASAVQNYEEAAKFRDRIRALTLIQSSQDVNVEGLGDADVVGLWRENGRSCVMVFFFRGGQNFGNRAYFPRHNAEEPDEALLGAFLAQFYENKPAPREILLSHPVEEAALLEQALNEKNAGRFKVRLAVPEKGQKKRLVELVVRNAREALEREALQLAGTGKLLEGVAALFDLDETPQRIEVYDNSHIAGTNMVGAMIVAGPEGFRKNAYRKFNIREAAAADDYGMMREVMQRRFAKAMEEGRGPETEGWPDVLLIDGGQGQFNAVHAALEDMGIAGSLTLVSIAKGPDRNAGREKFFMAGRPMFQLPVDDPVLHYLQRLRDEAHRFAIGSHRARRSKQIAISPLDDVPGIGAKRKKALLLHFGSAQEVARAGVQDLRQVEGISDAVAEKIYHYFHDNL</sequence>
<dbReference type="Gene3D" id="3.40.1440.10">
    <property type="entry name" value="GIY-YIG endonuclease"/>
    <property type="match status" value="1"/>
</dbReference>
<dbReference type="InterPro" id="IPR038476">
    <property type="entry name" value="UvrC_RNase_H_dom_sf"/>
</dbReference>
<dbReference type="FunFam" id="3.40.1440.10:FF:000001">
    <property type="entry name" value="UvrABC system protein C"/>
    <property type="match status" value="1"/>
</dbReference>
<dbReference type="Pfam" id="PF02151">
    <property type="entry name" value="UVR"/>
    <property type="match status" value="1"/>
</dbReference>
<dbReference type="InterPro" id="IPR035901">
    <property type="entry name" value="GIY-YIG_endonuc_sf"/>
</dbReference>
<dbReference type="GO" id="GO:0003677">
    <property type="term" value="F:DNA binding"/>
    <property type="evidence" value="ECO:0007669"/>
    <property type="project" value="UniProtKB-UniRule"/>
</dbReference>
<dbReference type="InterPro" id="IPR004791">
    <property type="entry name" value="UvrC"/>
</dbReference>
<comment type="function">
    <text evidence="7">The UvrABC repair system catalyzes the recognition and processing of DNA lesions. UvrC both incises the 5' and 3' sides of the lesion. The N-terminal half is responsible for the 3' incision and the C-terminal half is responsible for the 5' incision.</text>
</comment>
<keyword evidence="5 7" id="KW-0234">DNA repair</keyword>
<dbReference type="Gene3D" id="1.10.150.20">
    <property type="entry name" value="5' to 3' exonuclease, C-terminal subdomain"/>
    <property type="match status" value="1"/>
</dbReference>
<organism evidence="11 12">
    <name type="scientific">Micavibrio aeruginosavorus</name>
    <dbReference type="NCBI Taxonomy" id="349221"/>
    <lineage>
        <taxon>Bacteria</taxon>
        <taxon>Pseudomonadati</taxon>
        <taxon>Bdellovibrionota</taxon>
        <taxon>Bdellovibrionia</taxon>
        <taxon>Bdellovibrionales</taxon>
        <taxon>Pseudobdellovibrionaceae</taxon>
        <taxon>Micavibrio</taxon>
    </lineage>
</organism>
<evidence type="ECO:0000256" key="5">
    <source>
        <dbReference type="ARBA" id="ARBA00023204"/>
    </source>
</evidence>
<proteinExistence type="inferred from homology"/>
<dbReference type="InterPro" id="IPR010994">
    <property type="entry name" value="RuvA_2-like"/>
</dbReference>
<evidence type="ECO:0000313" key="12">
    <source>
        <dbReference type="Proteomes" id="UP000595362"/>
    </source>
</evidence>
<comment type="subcellular location">
    <subcellularLocation>
        <location evidence="7">Cytoplasm</location>
    </subcellularLocation>
</comment>
<evidence type="ECO:0000256" key="3">
    <source>
        <dbReference type="ARBA" id="ARBA00022769"/>
    </source>
</evidence>
<comment type="similarity">
    <text evidence="7">Belongs to the UvrC family.</text>
</comment>
<dbReference type="InterPro" id="IPR050066">
    <property type="entry name" value="UvrABC_protein_C"/>
</dbReference>
<dbReference type="Pfam" id="PF14520">
    <property type="entry name" value="HHH_5"/>
    <property type="match status" value="1"/>
</dbReference>
<dbReference type="SMART" id="SM00278">
    <property type="entry name" value="HhH1"/>
    <property type="match status" value="2"/>
</dbReference>
<comment type="subunit">
    <text evidence="7">Interacts with UvrB in an incision complex.</text>
</comment>
<dbReference type="InterPro" id="IPR001162">
    <property type="entry name" value="UvrC_RNase_H_dom"/>
</dbReference>
<dbReference type="NCBIfam" id="TIGR00194">
    <property type="entry name" value="uvrC"/>
    <property type="match status" value="1"/>
</dbReference>
<gene>
    <name evidence="7 11" type="primary">uvrC</name>
    <name evidence="11" type="ORF">HYS17_04775</name>
</gene>
<protein>
    <recommendedName>
        <fullName evidence="7">UvrABC system protein C</fullName>
        <shortName evidence="7">Protein UvrC</shortName>
    </recommendedName>
    <alternativeName>
        <fullName evidence="7">Excinuclease ABC subunit C</fullName>
    </alternativeName>
</protein>
<evidence type="ECO:0000259" key="10">
    <source>
        <dbReference type="PROSITE" id="PS50165"/>
    </source>
</evidence>
<dbReference type="PROSITE" id="PS50164">
    <property type="entry name" value="GIY_YIG"/>
    <property type="match status" value="1"/>
</dbReference>
<keyword evidence="2 7" id="KW-0227">DNA damage</keyword>
<dbReference type="InterPro" id="IPR000305">
    <property type="entry name" value="GIY-YIG_endonuc"/>
</dbReference>
<keyword evidence="1 7" id="KW-0963">Cytoplasm</keyword>
<evidence type="ECO:0000256" key="1">
    <source>
        <dbReference type="ARBA" id="ARBA00022490"/>
    </source>
</evidence>
<dbReference type="Proteomes" id="UP000595362">
    <property type="component" value="Chromosome"/>
</dbReference>
<dbReference type="InterPro" id="IPR036876">
    <property type="entry name" value="UVR_dom_sf"/>
</dbReference>
<dbReference type="EMBL" id="CP066681">
    <property type="protein sequence ID" value="QQG37083.1"/>
    <property type="molecule type" value="Genomic_DNA"/>
</dbReference>
<dbReference type="GO" id="GO:0009380">
    <property type="term" value="C:excinuclease repair complex"/>
    <property type="evidence" value="ECO:0007669"/>
    <property type="project" value="InterPro"/>
</dbReference>
<dbReference type="AlphaFoldDB" id="A0A7T5UIV4"/>
<evidence type="ECO:0000256" key="6">
    <source>
        <dbReference type="ARBA" id="ARBA00023236"/>
    </source>
</evidence>
<dbReference type="SUPFAM" id="SSF46600">
    <property type="entry name" value="C-terminal UvrC-binding domain of UvrB"/>
    <property type="match status" value="1"/>
</dbReference>
<dbReference type="SMART" id="SM00465">
    <property type="entry name" value="GIYc"/>
    <property type="match status" value="1"/>
</dbReference>
<name>A0A7T5UIV4_9BACT</name>
<dbReference type="InterPro" id="IPR001943">
    <property type="entry name" value="UVR_dom"/>
</dbReference>
<keyword evidence="3 7" id="KW-0228">DNA excision</keyword>
<dbReference type="CDD" id="cd10434">
    <property type="entry name" value="GIY-YIG_UvrC_Cho"/>
    <property type="match status" value="1"/>
</dbReference>
<dbReference type="GO" id="GO:0006289">
    <property type="term" value="P:nucleotide-excision repair"/>
    <property type="evidence" value="ECO:0007669"/>
    <property type="project" value="UniProtKB-UniRule"/>
</dbReference>
<feature type="domain" description="UVR" evidence="8">
    <location>
        <begin position="216"/>
        <end position="251"/>
    </location>
</feature>
<feature type="domain" description="UvrC family homology region profile" evidence="10">
    <location>
        <begin position="267"/>
        <end position="493"/>
    </location>
</feature>
<dbReference type="GO" id="GO:0009381">
    <property type="term" value="F:excinuclease ABC activity"/>
    <property type="evidence" value="ECO:0007669"/>
    <property type="project" value="UniProtKB-UniRule"/>
</dbReference>
<dbReference type="HAMAP" id="MF_00203">
    <property type="entry name" value="UvrC"/>
    <property type="match status" value="1"/>
</dbReference>
<dbReference type="SUPFAM" id="SSF47781">
    <property type="entry name" value="RuvA domain 2-like"/>
    <property type="match status" value="1"/>
</dbReference>
<dbReference type="SUPFAM" id="SSF82771">
    <property type="entry name" value="GIY-YIG endonuclease"/>
    <property type="match status" value="1"/>
</dbReference>
<dbReference type="Pfam" id="PF08459">
    <property type="entry name" value="UvrC_RNaseH_dom"/>
    <property type="match status" value="1"/>
</dbReference>
<evidence type="ECO:0000256" key="7">
    <source>
        <dbReference type="HAMAP-Rule" id="MF_00203"/>
    </source>
</evidence>
<reference evidence="11 12" key="1">
    <citation type="submission" date="2020-07" db="EMBL/GenBank/DDBJ databases">
        <title>Huge and variable diversity of episymbiotic CPR bacteria and DPANN archaea in groundwater ecosystems.</title>
        <authorList>
            <person name="He C.Y."/>
            <person name="Keren R."/>
            <person name="Whittaker M."/>
            <person name="Farag I.F."/>
            <person name="Doudna J."/>
            <person name="Cate J.H.D."/>
            <person name="Banfield J.F."/>
        </authorList>
    </citation>
    <scope>NUCLEOTIDE SEQUENCE [LARGE SCALE GENOMIC DNA]</scope>
    <source>
        <strain evidence="11">NC_groundwater_70_Ag_B-0.1um_54_66</strain>
    </source>
</reference>